<evidence type="ECO:0000256" key="1">
    <source>
        <dbReference type="SAM" id="Phobius"/>
    </source>
</evidence>
<comment type="caution">
    <text evidence="2">The sequence shown here is derived from an EMBL/GenBank/DDBJ whole genome shotgun (WGS) entry which is preliminary data.</text>
</comment>
<keyword evidence="1" id="KW-0812">Transmembrane</keyword>
<feature type="transmembrane region" description="Helical" evidence="1">
    <location>
        <begin position="63"/>
        <end position="81"/>
    </location>
</feature>
<dbReference type="EMBL" id="JANPWZ010000848">
    <property type="protein sequence ID" value="KAJ3571390.1"/>
    <property type="molecule type" value="Genomic_DNA"/>
</dbReference>
<feature type="transmembrane region" description="Helical" evidence="1">
    <location>
        <begin position="108"/>
        <end position="127"/>
    </location>
</feature>
<accession>A0A9W8NDR3</accession>
<dbReference type="Proteomes" id="UP001148614">
    <property type="component" value="Unassembled WGS sequence"/>
</dbReference>
<name>A0A9W8NDR3_9PEZI</name>
<organism evidence="2 3">
    <name type="scientific">Xylaria arbuscula</name>
    <dbReference type="NCBI Taxonomy" id="114810"/>
    <lineage>
        <taxon>Eukaryota</taxon>
        <taxon>Fungi</taxon>
        <taxon>Dikarya</taxon>
        <taxon>Ascomycota</taxon>
        <taxon>Pezizomycotina</taxon>
        <taxon>Sordariomycetes</taxon>
        <taxon>Xylariomycetidae</taxon>
        <taxon>Xylariales</taxon>
        <taxon>Xylariaceae</taxon>
        <taxon>Xylaria</taxon>
    </lineage>
</organism>
<dbReference type="InterPro" id="IPR018815">
    <property type="entry name" value="Incr_loss_mito_DNA_1"/>
</dbReference>
<keyword evidence="1" id="KW-1133">Transmembrane helix</keyword>
<dbReference type="PANTHER" id="PTHR28029:SF1">
    <property type="entry name" value="PROTEIN ILM1"/>
    <property type="match status" value="1"/>
</dbReference>
<gene>
    <name evidence="2" type="ORF">NPX13_g5397</name>
</gene>
<sequence length="150" mass="16770">MLSILTSRDSANLVSQPQTQYFSTPSPTGSFLAIILFCVGLSDLITLSMPQEIWLVHYWGAQAPARIMLFGALTVFTYLTAPSTSSARFYSAASYGTASGSEGLRNRVFFAFSLLETISWLWAWVTLREETAAFTARKRRRSSSYVRERS</sequence>
<reference evidence="2" key="1">
    <citation type="submission" date="2022-07" db="EMBL/GenBank/DDBJ databases">
        <title>Genome Sequence of Xylaria arbuscula.</title>
        <authorList>
            <person name="Buettner E."/>
        </authorList>
    </citation>
    <scope>NUCLEOTIDE SEQUENCE</scope>
    <source>
        <strain evidence="2">VT107</strain>
    </source>
</reference>
<proteinExistence type="predicted"/>
<dbReference type="VEuPathDB" id="FungiDB:F4678DRAFT_436223"/>
<dbReference type="AlphaFoldDB" id="A0A9W8NDR3"/>
<protein>
    <submittedName>
        <fullName evidence="2">Uncharacterized protein</fullName>
    </submittedName>
</protein>
<keyword evidence="3" id="KW-1185">Reference proteome</keyword>
<feature type="transmembrane region" description="Helical" evidence="1">
    <location>
        <begin position="31"/>
        <end position="51"/>
    </location>
</feature>
<keyword evidence="1" id="KW-0472">Membrane</keyword>
<dbReference type="Pfam" id="PF10311">
    <property type="entry name" value="Ilm1"/>
    <property type="match status" value="1"/>
</dbReference>
<dbReference type="PANTHER" id="PTHR28029">
    <property type="entry name" value="PROTEIN ILM1"/>
    <property type="match status" value="1"/>
</dbReference>
<evidence type="ECO:0000313" key="2">
    <source>
        <dbReference type="EMBL" id="KAJ3571390.1"/>
    </source>
</evidence>
<evidence type="ECO:0000313" key="3">
    <source>
        <dbReference type="Proteomes" id="UP001148614"/>
    </source>
</evidence>